<gene>
    <name evidence="1" type="ORF">LA76x_1669</name>
</gene>
<dbReference type="AlphaFoldDB" id="A0A0S2F8N2"/>
<name>A0A0S2F8N2_LYSAN</name>
<keyword evidence="2" id="KW-1185">Reference proteome</keyword>
<dbReference type="STRING" id="84531.LA76x_1669"/>
<reference evidence="1 2" key="1">
    <citation type="journal article" date="2015" name="BMC Genomics">
        <title>Comparative genomics and metabolic profiling of the genus Lysobacter.</title>
        <authorList>
            <person name="de Bruijn I."/>
            <person name="Cheng X."/>
            <person name="de Jager V."/>
            <person name="Exposito R.G."/>
            <person name="Watrous J."/>
            <person name="Patel N."/>
            <person name="Postma J."/>
            <person name="Dorrestein P.C."/>
            <person name="Kobayashi D."/>
            <person name="Raaijmakers J.M."/>
        </authorList>
    </citation>
    <scope>NUCLEOTIDE SEQUENCE [LARGE SCALE GENOMIC DNA]</scope>
    <source>
        <strain evidence="1 2">76</strain>
    </source>
</reference>
<evidence type="ECO:0000313" key="2">
    <source>
        <dbReference type="Proteomes" id="UP000060787"/>
    </source>
</evidence>
<proteinExistence type="predicted"/>
<dbReference type="Proteomes" id="UP000060787">
    <property type="component" value="Chromosome"/>
</dbReference>
<dbReference type="EMBL" id="CP011129">
    <property type="protein sequence ID" value="ALN79825.1"/>
    <property type="molecule type" value="Genomic_DNA"/>
</dbReference>
<accession>A0A0S2F8N2</accession>
<sequence>MEDSIDPTLAQQAQDAAGIADIAHDEFGADDRVGEARAQVVQNDNSLASFHELENYVASDVPGAAGHEYAALHEQEGIPC</sequence>
<evidence type="ECO:0000313" key="1">
    <source>
        <dbReference type="EMBL" id="ALN79825.1"/>
    </source>
</evidence>
<protein>
    <submittedName>
        <fullName evidence="1">Uncharacterized protein</fullName>
    </submittedName>
</protein>
<dbReference type="KEGG" id="lab:LA76x_1669"/>
<organism evidence="1 2">
    <name type="scientific">Lysobacter antibioticus</name>
    <dbReference type="NCBI Taxonomy" id="84531"/>
    <lineage>
        <taxon>Bacteria</taxon>
        <taxon>Pseudomonadati</taxon>
        <taxon>Pseudomonadota</taxon>
        <taxon>Gammaproteobacteria</taxon>
        <taxon>Lysobacterales</taxon>
        <taxon>Lysobacteraceae</taxon>
        <taxon>Lysobacter</taxon>
    </lineage>
</organism>